<evidence type="ECO:0000256" key="1">
    <source>
        <dbReference type="SAM" id="MobiDB-lite"/>
    </source>
</evidence>
<comment type="caution">
    <text evidence="2">The sequence shown here is derived from an EMBL/GenBank/DDBJ whole genome shotgun (WGS) entry which is preliminary data.</text>
</comment>
<dbReference type="RefSeq" id="WP_150931189.1">
    <property type="nucleotide sequence ID" value="NZ_VYTZ01000001.1"/>
</dbReference>
<sequence>MGFLDDDGVFPASHHEDIVWFYRMHGYVVVRGLVREDELGRIRQDCLELQRRATAGELPDRHIPRGLGRRPGTVANYVDHISELSEAVRSVAEDATLQAIMRSLLGDDCWPGYLGGRQVKYQDARPGADSQYSRIGWHSDWQAAPTLPIFPKVAFTLHLDATSPYNGFLRVLPGSHLWATPARSRDDGDGRVSDLPDLVGGYTKARPPFPMPHGFDKLRGEVGVYAAEGDVILHDGYVWHAAARATDDNARRRHVRGSYYTGEIPGPGEASGSIRTAAR</sequence>
<keyword evidence="2" id="KW-0560">Oxidoreductase</keyword>
<dbReference type="Pfam" id="PF05721">
    <property type="entry name" value="PhyH"/>
    <property type="match status" value="1"/>
</dbReference>
<dbReference type="Proteomes" id="UP000327011">
    <property type="component" value="Unassembled WGS sequence"/>
</dbReference>
<dbReference type="PANTHER" id="PTHR20883">
    <property type="entry name" value="PHYTANOYL-COA DIOXYGENASE DOMAIN CONTAINING 1"/>
    <property type="match status" value="1"/>
</dbReference>
<organism evidence="2 3">
    <name type="scientific">Microbispora cellulosiformans</name>
    <dbReference type="NCBI Taxonomy" id="2614688"/>
    <lineage>
        <taxon>Bacteria</taxon>
        <taxon>Bacillati</taxon>
        <taxon>Actinomycetota</taxon>
        <taxon>Actinomycetes</taxon>
        <taxon>Streptosporangiales</taxon>
        <taxon>Streptosporangiaceae</taxon>
        <taxon>Microbispora</taxon>
    </lineage>
</organism>
<reference evidence="2 3" key="1">
    <citation type="submission" date="2019-09" db="EMBL/GenBank/DDBJ databases">
        <title>Screening of Novel Bioactive Compounds from Soil-Associated.</title>
        <authorList>
            <person name="Gong X."/>
        </authorList>
    </citation>
    <scope>NUCLEOTIDE SEQUENCE [LARGE SCALE GENOMIC DNA]</scope>
    <source>
        <strain evidence="2 3">Gxj-6</strain>
    </source>
</reference>
<protein>
    <submittedName>
        <fullName evidence="2">Phytanoyl-CoA dioxygenase family protein</fullName>
    </submittedName>
</protein>
<feature type="region of interest" description="Disordered" evidence="1">
    <location>
        <begin position="260"/>
        <end position="279"/>
    </location>
</feature>
<dbReference type="PANTHER" id="PTHR20883:SF46">
    <property type="entry name" value="PHYTANOYL-COA HYDROXYLASE"/>
    <property type="match status" value="1"/>
</dbReference>
<dbReference type="GO" id="GO:0005506">
    <property type="term" value="F:iron ion binding"/>
    <property type="evidence" value="ECO:0007669"/>
    <property type="project" value="UniProtKB-ARBA"/>
</dbReference>
<dbReference type="InterPro" id="IPR008775">
    <property type="entry name" value="Phytyl_CoA_dOase-like"/>
</dbReference>
<dbReference type="SUPFAM" id="SSF51197">
    <property type="entry name" value="Clavaminate synthase-like"/>
    <property type="match status" value="1"/>
</dbReference>
<evidence type="ECO:0000313" key="2">
    <source>
        <dbReference type="EMBL" id="KAA9382020.1"/>
    </source>
</evidence>
<keyword evidence="2" id="KW-0223">Dioxygenase</keyword>
<dbReference type="EMBL" id="VYTZ01000001">
    <property type="protein sequence ID" value="KAA9382020.1"/>
    <property type="molecule type" value="Genomic_DNA"/>
</dbReference>
<name>A0A5J5KAL5_9ACTN</name>
<dbReference type="Gene3D" id="2.60.120.620">
    <property type="entry name" value="q2cbj1_9rhob like domain"/>
    <property type="match status" value="1"/>
</dbReference>
<dbReference type="GO" id="GO:0016706">
    <property type="term" value="F:2-oxoglutarate-dependent dioxygenase activity"/>
    <property type="evidence" value="ECO:0007669"/>
    <property type="project" value="UniProtKB-ARBA"/>
</dbReference>
<dbReference type="AlphaFoldDB" id="A0A5J5KAL5"/>
<evidence type="ECO:0000313" key="3">
    <source>
        <dbReference type="Proteomes" id="UP000327011"/>
    </source>
</evidence>
<proteinExistence type="predicted"/>
<gene>
    <name evidence="2" type="ORF">F5972_00685</name>
</gene>
<keyword evidence="3" id="KW-1185">Reference proteome</keyword>
<accession>A0A5J5KAL5</accession>